<reference evidence="8" key="1">
    <citation type="journal article" date="2020" name="Plant Biotechnol. J.">
        <title>The pomegranate (Punica granatum L.) draft genome dissects genetic divergence between soft- and hard-seeded cultivars.</title>
        <authorList>
            <person name="Luo X."/>
            <person name="Li H."/>
            <person name="Wu Z."/>
            <person name="Yao W."/>
            <person name="Zhao P."/>
            <person name="Cao D."/>
            <person name="Yu H."/>
            <person name="Li K."/>
            <person name="Poudel K."/>
            <person name="Zhao D."/>
            <person name="Zhang F."/>
            <person name="Xia X."/>
            <person name="Chen L."/>
            <person name="Wang Q."/>
            <person name="Jing D."/>
            <person name="Cao S."/>
        </authorList>
    </citation>
    <scope>NUCLEOTIDE SEQUENCE [LARGE SCALE GENOMIC DNA]</scope>
    <source>
        <strain evidence="8">cv. Tunisia</strain>
    </source>
</reference>
<evidence type="ECO:0000256" key="6">
    <source>
        <dbReference type="ARBA" id="ARBA00023157"/>
    </source>
</evidence>
<dbReference type="AlphaFoldDB" id="A0A6P8DLM8"/>
<proteinExistence type="inferred from homology"/>
<accession>A0A6P8DLM8</accession>
<keyword evidence="4" id="KW-0372">Hormone</keyword>
<dbReference type="GO" id="GO:0005179">
    <property type="term" value="F:hormone activity"/>
    <property type="evidence" value="ECO:0007669"/>
    <property type="project" value="UniProtKB-KW"/>
</dbReference>
<dbReference type="InterPro" id="IPR008801">
    <property type="entry name" value="RALF"/>
</dbReference>
<dbReference type="GO" id="GO:0009506">
    <property type="term" value="C:plasmodesma"/>
    <property type="evidence" value="ECO:0007669"/>
    <property type="project" value="TreeGrafter"/>
</dbReference>
<feature type="chain" id="PRO_5028280606" evidence="7">
    <location>
        <begin position="39"/>
        <end position="127"/>
    </location>
</feature>
<comment type="subcellular location">
    <subcellularLocation>
        <location evidence="1">Secreted</location>
    </subcellularLocation>
</comment>
<dbReference type="PANTHER" id="PTHR33136:SF89">
    <property type="entry name" value="PROTEIN RALF-LIKE 19"/>
    <property type="match status" value="1"/>
</dbReference>
<reference evidence="9" key="2">
    <citation type="submission" date="2025-08" db="UniProtKB">
        <authorList>
            <consortium name="RefSeq"/>
        </authorList>
    </citation>
    <scope>IDENTIFICATION</scope>
    <source>
        <tissue evidence="9">Leaf</tissue>
    </source>
</reference>
<dbReference type="OrthoDB" id="1613518at2759"/>
<organism evidence="8 9">
    <name type="scientific">Punica granatum</name>
    <name type="common">Pomegranate</name>
    <dbReference type="NCBI Taxonomy" id="22663"/>
    <lineage>
        <taxon>Eukaryota</taxon>
        <taxon>Viridiplantae</taxon>
        <taxon>Streptophyta</taxon>
        <taxon>Embryophyta</taxon>
        <taxon>Tracheophyta</taxon>
        <taxon>Spermatophyta</taxon>
        <taxon>Magnoliopsida</taxon>
        <taxon>eudicotyledons</taxon>
        <taxon>Gunneridae</taxon>
        <taxon>Pentapetalae</taxon>
        <taxon>rosids</taxon>
        <taxon>malvids</taxon>
        <taxon>Myrtales</taxon>
        <taxon>Lythraceae</taxon>
        <taxon>Punica</taxon>
    </lineage>
</organism>
<dbReference type="GO" id="GO:0005576">
    <property type="term" value="C:extracellular region"/>
    <property type="evidence" value="ECO:0007669"/>
    <property type="project" value="UniProtKB-SubCell"/>
</dbReference>
<evidence type="ECO:0000313" key="9">
    <source>
        <dbReference type="RefSeq" id="XP_031398247.1"/>
    </source>
</evidence>
<keyword evidence="3" id="KW-0964">Secreted</keyword>
<evidence type="ECO:0000256" key="7">
    <source>
        <dbReference type="SAM" id="SignalP"/>
    </source>
</evidence>
<comment type="similarity">
    <text evidence="2">Belongs to the plant rapid alkalinization factor (RALF) family.</text>
</comment>
<evidence type="ECO:0000256" key="1">
    <source>
        <dbReference type="ARBA" id="ARBA00004613"/>
    </source>
</evidence>
<dbReference type="GO" id="GO:0019722">
    <property type="term" value="P:calcium-mediated signaling"/>
    <property type="evidence" value="ECO:0007669"/>
    <property type="project" value="TreeGrafter"/>
</dbReference>
<gene>
    <name evidence="9" type="primary">LOC116208825</name>
</gene>
<dbReference type="GeneID" id="116208825"/>
<evidence type="ECO:0000313" key="8">
    <source>
        <dbReference type="Proteomes" id="UP000515151"/>
    </source>
</evidence>
<evidence type="ECO:0000256" key="3">
    <source>
        <dbReference type="ARBA" id="ARBA00022525"/>
    </source>
</evidence>
<evidence type="ECO:0000256" key="4">
    <source>
        <dbReference type="ARBA" id="ARBA00022702"/>
    </source>
</evidence>
<dbReference type="PANTHER" id="PTHR33136">
    <property type="entry name" value="RAPID ALKALINIZATION FACTOR-LIKE"/>
    <property type="match status" value="1"/>
</dbReference>
<dbReference type="Proteomes" id="UP000515151">
    <property type="component" value="Chromosome 5"/>
</dbReference>
<evidence type="ECO:0000256" key="2">
    <source>
        <dbReference type="ARBA" id="ARBA00009178"/>
    </source>
</evidence>
<keyword evidence="6" id="KW-1015">Disulfide bond</keyword>
<dbReference type="Pfam" id="PF05498">
    <property type="entry name" value="RALF"/>
    <property type="match status" value="1"/>
</dbReference>
<evidence type="ECO:0000256" key="5">
    <source>
        <dbReference type="ARBA" id="ARBA00022729"/>
    </source>
</evidence>
<sequence>MLLHSSSSLHSDLRSCEMGPRFWLVFLVLALALVSGSCSSVFDDVQVVSRSGTVGDLIGEDNELMLDSEINRRQLAQKRYISYGALKKNSIPCNRRGQSYYNCTKQKKANPYRRGCSAITHCKRMTD</sequence>
<name>A0A6P8DLM8_PUNGR</name>
<dbReference type="GO" id="GO:0040008">
    <property type="term" value="P:regulation of growth"/>
    <property type="evidence" value="ECO:0007669"/>
    <property type="project" value="UniProtKB-ARBA"/>
</dbReference>
<keyword evidence="5 7" id="KW-0732">Signal</keyword>
<keyword evidence="8" id="KW-1185">Reference proteome</keyword>
<protein>
    <submittedName>
        <fullName evidence="9">Protein RALF-like 19</fullName>
    </submittedName>
</protein>
<dbReference type="RefSeq" id="XP_031398247.1">
    <property type="nucleotide sequence ID" value="XM_031542387.1"/>
</dbReference>
<feature type="signal peptide" evidence="7">
    <location>
        <begin position="1"/>
        <end position="38"/>
    </location>
</feature>